<evidence type="ECO:0000313" key="5">
    <source>
        <dbReference type="Proteomes" id="UP000789845"/>
    </source>
</evidence>
<keyword evidence="5" id="KW-1185">Reference proteome</keyword>
<dbReference type="InterPro" id="IPR016181">
    <property type="entry name" value="Acyl_CoA_acyltransferase"/>
</dbReference>
<name>A0A9C7GEA1_9BACI</name>
<dbReference type="Pfam" id="PF00583">
    <property type="entry name" value="Acetyltransf_1"/>
    <property type="match status" value="2"/>
</dbReference>
<accession>A0A9C7GEA1</accession>
<dbReference type="InterPro" id="IPR050680">
    <property type="entry name" value="YpeA/RimI_acetyltransf"/>
</dbReference>
<dbReference type="PANTHER" id="PTHR43420:SF12">
    <property type="entry name" value="N-ACETYLTRANSFERASE DOMAIN-CONTAINING PROTEIN"/>
    <property type="match status" value="1"/>
</dbReference>
<comment type="caution">
    <text evidence="4">The sequence shown here is derived from an EMBL/GenBank/DDBJ whole genome shotgun (WGS) entry which is preliminary data.</text>
</comment>
<dbReference type="GO" id="GO:0035447">
    <property type="term" value="F:mycothiol synthase activity"/>
    <property type="evidence" value="ECO:0007669"/>
    <property type="project" value="UniProtKB-EC"/>
</dbReference>
<dbReference type="EC" id="2.3.1.189" evidence="4"/>
<proteinExistence type="predicted"/>
<dbReference type="InterPro" id="IPR000182">
    <property type="entry name" value="GNAT_dom"/>
</dbReference>
<sequence>MLTSKQLVDIRELQKACEMGEPFELKLNWEMLQTRPENEIYDFFHYENEKLVGFVGLYGFGNKVELCGMVHPEYRRRGIFTQLFKTAEKAMLERKYKQILLNAPSKSESAKEFLKTITCSYSFSEHQMKWNEQELSKQEDVSLRPSTEEDLEIEIQLDVQCFGYEEEDAREHNEQVRLVDQYSIIVWDGKSVGKMRISHTDGEAWIYGFAIFPEYQGRGIGRKTLTNVVLEQHQNGFPIFLEVEAKNANALKLYEACGFRAYHSQDYYVML</sequence>
<reference evidence="4" key="1">
    <citation type="submission" date="2021-10" db="EMBL/GenBank/DDBJ databases">
        <authorList>
            <person name="Criscuolo A."/>
        </authorList>
    </citation>
    <scope>NUCLEOTIDE SEQUENCE</scope>
    <source>
        <strain evidence="4">CIP111885</strain>
    </source>
</reference>
<dbReference type="SUPFAM" id="SSF55729">
    <property type="entry name" value="Acyl-CoA N-acyltransferases (Nat)"/>
    <property type="match status" value="2"/>
</dbReference>
<dbReference type="Gene3D" id="3.40.630.30">
    <property type="match status" value="2"/>
</dbReference>
<dbReference type="EMBL" id="CAKJTG010000042">
    <property type="protein sequence ID" value="CAG9610600.1"/>
    <property type="molecule type" value="Genomic_DNA"/>
</dbReference>
<dbReference type="CDD" id="cd04301">
    <property type="entry name" value="NAT_SF"/>
    <property type="match status" value="2"/>
</dbReference>
<evidence type="ECO:0000256" key="1">
    <source>
        <dbReference type="ARBA" id="ARBA00022679"/>
    </source>
</evidence>
<evidence type="ECO:0000259" key="3">
    <source>
        <dbReference type="PROSITE" id="PS51186"/>
    </source>
</evidence>
<dbReference type="PANTHER" id="PTHR43420">
    <property type="entry name" value="ACETYLTRANSFERASE"/>
    <property type="match status" value="1"/>
</dbReference>
<feature type="domain" description="N-acetyltransferase" evidence="3">
    <location>
        <begin position="141"/>
        <end position="271"/>
    </location>
</feature>
<keyword evidence="1 4" id="KW-0808">Transferase</keyword>
<dbReference type="RefSeq" id="WP_230498960.1">
    <property type="nucleotide sequence ID" value="NZ_CAKJTG010000042.1"/>
</dbReference>
<protein>
    <submittedName>
        <fullName evidence="4">Mycothiol acetyltransferase</fullName>
        <ecNumber evidence="4">2.3.1.189</ecNumber>
    </submittedName>
</protein>
<feature type="domain" description="N-acetyltransferase" evidence="3">
    <location>
        <begin position="1"/>
        <end position="142"/>
    </location>
</feature>
<evidence type="ECO:0000256" key="2">
    <source>
        <dbReference type="ARBA" id="ARBA00023315"/>
    </source>
</evidence>
<gene>
    <name evidence="4" type="primary">mshD_2</name>
    <name evidence="4" type="ORF">NEOCIP111885_04375</name>
</gene>
<dbReference type="AlphaFoldDB" id="A0A9C7GEA1"/>
<evidence type="ECO:0000313" key="4">
    <source>
        <dbReference type="EMBL" id="CAG9610600.1"/>
    </source>
</evidence>
<organism evidence="4 5">
    <name type="scientific">Pseudoneobacillus rhizosphaerae</name>
    <dbReference type="NCBI Taxonomy" id="2880968"/>
    <lineage>
        <taxon>Bacteria</taxon>
        <taxon>Bacillati</taxon>
        <taxon>Bacillota</taxon>
        <taxon>Bacilli</taxon>
        <taxon>Bacillales</taxon>
        <taxon>Bacillaceae</taxon>
        <taxon>Pseudoneobacillus</taxon>
    </lineage>
</organism>
<dbReference type="Proteomes" id="UP000789845">
    <property type="component" value="Unassembled WGS sequence"/>
</dbReference>
<keyword evidence="2 4" id="KW-0012">Acyltransferase</keyword>
<dbReference type="PROSITE" id="PS51186">
    <property type="entry name" value="GNAT"/>
    <property type="match status" value="2"/>
</dbReference>